<dbReference type="SUPFAM" id="SSF52218">
    <property type="entry name" value="Flavoproteins"/>
    <property type="match status" value="1"/>
</dbReference>
<dbReference type="InterPro" id="IPR003680">
    <property type="entry name" value="Flavodoxin_fold"/>
</dbReference>
<comment type="function">
    <text evidence="6">Quinone reductase that provides resistance to thiol-specific stress caused by electrophilic quinones.</text>
</comment>
<dbReference type="RefSeq" id="WP_090570424.1">
    <property type="nucleotide sequence ID" value="NZ_FMXZ01000026.1"/>
</dbReference>
<keyword evidence="2 6" id="KW-0288">FMN</keyword>
<dbReference type="EC" id="1.7.1.17" evidence="6"/>
<organism evidence="8 9">
    <name type="scientific">Belnapia rosea</name>
    <dbReference type="NCBI Taxonomy" id="938405"/>
    <lineage>
        <taxon>Bacteria</taxon>
        <taxon>Pseudomonadati</taxon>
        <taxon>Pseudomonadota</taxon>
        <taxon>Alphaproteobacteria</taxon>
        <taxon>Acetobacterales</taxon>
        <taxon>Roseomonadaceae</taxon>
        <taxon>Belnapia</taxon>
    </lineage>
</organism>
<keyword evidence="1 6" id="KW-0285">Flavoprotein</keyword>
<evidence type="ECO:0000313" key="9">
    <source>
        <dbReference type="Proteomes" id="UP000198925"/>
    </source>
</evidence>
<comment type="function">
    <text evidence="6">Also exhibits azoreductase activity. Catalyzes the reductive cleavage of the azo bond in aromatic azo compounds to the corresponding amines.</text>
</comment>
<keyword evidence="3 6" id="KW-0560">Oxidoreductase</keyword>
<evidence type="ECO:0000256" key="3">
    <source>
        <dbReference type="ARBA" id="ARBA00023002"/>
    </source>
</evidence>
<keyword evidence="4 6" id="KW-0520">NAD</keyword>
<comment type="subunit">
    <text evidence="6">Homodimer.</text>
</comment>
<dbReference type="OrthoDB" id="9787136at2"/>
<dbReference type="EMBL" id="FMZX01000004">
    <property type="protein sequence ID" value="SDD07017.1"/>
    <property type="molecule type" value="Genomic_DNA"/>
</dbReference>
<keyword evidence="9" id="KW-1185">Reference proteome</keyword>
<protein>
    <recommendedName>
        <fullName evidence="6">FMN dependent NADH:quinone oxidoreductase</fullName>
        <ecNumber evidence="6">1.6.5.-</ecNumber>
    </recommendedName>
    <alternativeName>
        <fullName evidence="6">Azo-dye reductase</fullName>
    </alternativeName>
    <alternativeName>
        <fullName evidence="6">FMN-dependent NADH-azo compound oxidoreductase</fullName>
    </alternativeName>
    <alternativeName>
        <fullName evidence="6">FMN-dependent NADH-azoreductase</fullName>
        <ecNumber evidence="6">1.7.1.17</ecNumber>
    </alternativeName>
</protein>
<dbReference type="HAMAP" id="MF_01216">
    <property type="entry name" value="Azoreductase_type1"/>
    <property type="match status" value="1"/>
</dbReference>
<comment type="catalytic activity">
    <reaction evidence="5">
        <text>N,N-dimethyl-1,4-phenylenediamine + anthranilate + 2 NAD(+) = 2-(4-dimethylaminophenyl)diazenylbenzoate + 2 NADH + 2 H(+)</text>
        <dbReference type="Rhea" id="RHEA:55872"/>
        <dbReference type="ChEBI" id="CHEBI:15378"/>
        <dbReference type="ChEBI" id="CHEBI:15783"/>
        <dbReference type="ChEBI" id="CHEBI:16567"/>
        <dbReference type="ChEBI" id="CHEBI:57540"/>
        <dbReference type="ChEBI" id="CHEBI:57945"/>
        <dbReference type="ChEBI" id="CHEBI:71579"/>
        <dbReference type="EC" id="1.7.1.17"/>
    </reaction>
    <physiologicalReaction direction="right-to-left" evidence="5">
        <dbReference type="Rhea" id="RHEA:55874"/>
    </physiologicalReaction>
</comment>
<sequence>MTILKIDSSILGDHSVSRKLSAGIVARLLAARPGERVVHRDLGAAPVPHLSGATLAAAQSPAAEHAPEVAADLALGGAVLREFLEADTVVIGVAFYNFSVSSQLKAWIDRILVAGQTFRYGADGRPEGLAGGKRVILAVARGGFYGAGAPAAAFEHGESYLRAALGFIGITEPEVVLAEGLAVGAEQRMAAMAAAEQRIAALAA</sequence>
<evidence type="ECO:0000256" key="5">
    <source>
        <dbReference type="ARBA" id="ARBA00048542"/>
    </source>
</evidence>
<dbReference type="Gene3D" id="3.40.50.360">
    <property type="match status" value="1"/>
</dbReference>
<comment type="caution">
    <text evidence="6">Lacks conserved residue(s) required for the propagation of feature annotation.</text>
</comment>
<accession>A0A1G6RSR4</accession>
<dbReference type="STRING" id="938405.SAMN02927895_05090"/>
<dbReference type="GO" id="GO:0016652">
    <property type="term" value="F:oxidoreductase activity, acting on NAD(P)H as acceptor"/>
    <property type="evidence" value="ECO:0007669"/>
    <property type="project" value="UniProtKB-UniRule"/>
</dbReference>
<feature type="binding site" evidence="6">
    <location>
        <position position="9"/>
    </location>
    <ligand>
        <name>FMN</name>
        <dbReference type="ChEBI" id="CHEBI:58210"/>
    </ligand>
</feature>
<dbReference type="EC" id="1.6.5.-" evidence="6"/>
<dbReference type="GO" id="GO:0009055">
    <property type="term" value="F:electron transfer activity"/>
    <property type="evidence" value="ECO:0007669"/>
    <property type="project" value="UniProtKB-UniRule"/>
</dbReference>
<evidence type="ECO:0000259" key="7">
    <source>
        <dbReference type="Pfam" id="PF02525"/>
    </source>
</evidence>
<comment type="cofactor">
    <cofactor evidence="6">
        <name>FMN</name>
        <dbReference type="ChEBI" id="CHEBI:58210"/>
    </cofactor>
    <text evidence="6">Binds 1 FMN per subunit.</text>
</comment>
<gene>
    <name evidence="6" type="primary">azoR</name>
    <name evidence="8" type="ORF">SAMN04487779_1004104</name>
</gene>
<proteinExistence type="inferred from homology"/>
<dbReference type="Pfam" id="PF02525">
    <property type="entry name" value="Flavodoxin_2"/>
    <property type="match status" value="1"/>
</dbReference>
<name>A0A1G6RSR4_9PROT</name>
<comment type="catalytic activity">
    <reaction evidence="6">
        <text>2 a quinone + NADH + H(+) = 2 a 1,4-benzosemiquinone + NAD(+)</text>
        <dbReference type="Rhea" id="RHEA:65952"/>
        <dbReference type="ChEBI" id="CHEBI:15378"/>
        <dbReference type="ChEBI" id="CHEBI:57540"/>
        <dbReference type="ChEBI" id="CHEBI:57945"/>
        <dbReference type="ChEBI" id="CHEBI:132124"/>
        <dbReference type="ChEBI" id="CHEBI:134225"/>
    </reaction>
</comment>
<dbReference type="Proteomes" id="UP000198925">
    <property type="component" value="Unassembled WGS sequence"/>
</dbReference>
<dbReference type="InterPro" id="IPR050104">
    <property type="entry name" value="FMN-dep_NADH:Q_OxRdtase_AzoR1"/>
</dbReference>
<evidence type="ECO:0000256" key="4">
    <source>
        <dbReference type="ARBA" id="ARBA00023027"/>
    </source>
</evidence>
<feature type="domain" description="Flavodoxin-like fold" evidence="7">
    <location>
        <begin position="1"/>
        <end position="201"/>
    </location>
</feature>
<dbReference type="PANTHER" id="PTHR43741">
    <property type="entry name" value="FMN-DEPENDENT NADH-AZOREDUCTASE 1"/>
    <property type="match status" value="1"/>
</dbReference>
<evidence type="ECO:0000313" key="8">
    <source>
        <dbReference type="EMBL" id="SDD07017.1"/>
    </source>
</evidence>
<evidence type="ECO:0000256" key="1">
    <source>
        <dbReference type="ARBA" id="ARBA00022630"/>
    </source>
</evidence>
<dbReference type="PANTHER" id="PTHR43741:SF4">
    <property type="entry name" value="FMN-DEPENDENT NADH:QUINONE OXIDOREDUCTASE"/>
    <property type="match status" value="1"/>
</dbReference>
<dbReference type="InterPro" id="IPR029039">
    <property type="entry name" value="Flavoprotein-like_sf"/>
</dbReference>
<comment type="similarity">
    <text evidence="6">Belongs to the azoreductase type 1 family.</text>
</comment>
<dbReference type="InterPro" id="IPR023048">
    <property type="entry name" value="NADH:quinone_OxRdtase_FMN_depd"/>
</dbReference>
<dbReference type="GO" id="GO:0016655">
    <property type="term" value="F:oxidoreductase activity, acting on NAD(P)H, quinone or similar compound as acceptor"/>
    <property type="evidence" value="ECO:0007669"/>
    <property type="project" value="InterPro"/>
</dbReference>
<dbReference type="AlphaFoldDB" id="A0A1G6RSR4"/>
<feature type="binding site" evidence="6">
    <location>
        <begin position="15"/>
        <end position="17"/>
    </location>
    <ligand>
        <name>FMN</name>
        <dbReference type="ChEBI" id="CHEBI:58210"/>
    </ligand>
</feature>
<evidence type="ECO:0000256" key="6">
    <source>
        <dbReference type="HAMAP-Rule" id="MF_01216"/>
    </source>
</evidence>
<reference evidence="8 9" key="1">
    <citation type="submission" date="2016-10" db="EMBL/GenBank/DDBJ databases">
        <authorList>
            <person name="de Groot N.N."/>
        </authorList>
    </citation>
    <scope>NUCLEOTIDE SEQUENCE [LARGE SCALE GENOMIC DNA]</scope>
    <source>
        <strain evidence="8 9">CPCC 100156</strain>
    </source>
</reference>
<evidence type="ECO:0000256" key="2">
    <source>
        <dbReference type="ARBA" id="ARBA00022643"/>
    </source>
</evidence>
<dbReference type="GO" id="GO:0010181">
    <property type="term" value="F:FMN binding"/>
    <property type="evidence" value="ECO:0007669"/>
    <property type="project" value="UniProtKB-UniRule"/>
</dbReference>